<keyword evidence="3" id="KW-1185">Reference proteome</keyword>
<sequence length="105" mass="11520">MSANWTASFPRQRIFMEKKDGPFGKEFPVSETPTPDGTPGYSNLNGSRKRDVARWTNFGGPIPVGGRPIHSCSEVPISRINTEGVVKRITQIDDSPTDPDAEDSD</sequence>
<proteinExistence type="predicted"/>
<gene>
    <name evidence="2" type="ORF">O181_043315</name>
</gene>
<organism evidence="2 3">
    <name type="scientific">Austropuccinia psidii MF-1</name>
    <dbReference type="NCBI Taxonomy" id="1389203"/>
    <lineage>
        <taxon>Eukaryota</taxon>
        <taxon>Fungi</taxon>
        <taxon>Dikarya</taxon>
        <taxon>Basidiomycota</taxon>
        <taxon>Pucciniomycotina</taxon>
        <taxon>Pucciniomycetes</taxon>
        <taxon>Pucciniales</taxon>
        <taxon>Sphaerophragmiaceae</taxon>
        <taxon>Austropuccinia</taxon>
    </lineage>
</organism>
<protein>
    <submittedName>
        <fullName evidence="2">Uncharacterized protein</fullName>
    </submittedName>
</protein>
<dbReference type="EMBL" id="AVOT02017480">
    <property type="protein sequence ID" value="MBW0503600.1"/>
    <property type="molecule type" value="Genomic_DNA"/>
</dbReference>
<comment type="caution">
    <text evidence="2">The sequence shown here is derived from an EMBL/GenBank/DDBJ whole genome shotgun (WGS) entry which is preliminary data.</text>
</comment>
<dbReference type="AlphaFoldDB" id="A0A9Q3DMB3"/>
<evidence type="ECO:0000256" key="1">
    <source>
        <dbReference type="SAM" id="MobiDB-lite"/>
    </source>
</evidence>
<evidence type="ECO:0000313" key="2">
    <source>
        <dbReference type="EMBL" id="MBW0503600.1"/>
    </source>
</evidence>
<name>A0A9Q3DMB3_9BASI</name>
<feature type="region of interest" description="Disordered" evidence="1">
    <location>
        <begin position="20"/>
        <end position="47"/>
    </location>
</feature>
<reference evidence="2" key="1">
    <citation type="submission" date="2021-03" db="EMBL/GenBank/DDBJ databases">
        <title>Draft genome sequence of rust myrtle Austropuccinia psidii MF-1, a brazilian biotype.</title>
        <authorList>
            <person name="Quecine M.C."/>
            <person name="Pachon D.M.R."/>
            <person name="Bonatelli M.L."/>
            <person name="Correr F.H."/>
            <person name="Franceschini L.M."/>
            <person name="Leite T.F."/>
            <person name="Margarido G.R.A."/>
            <person name="Almeida C.A."/>
            <person name="Ferrarezi J.A."/>
            <person name="Labate C.A."/>
        </authorList>
    </citation>
    <scope>NUCLEOTIDE SEQUENCE</scope>
    <source>
        <strain evidence="2">MF-1</strain>
    </source>
</reference>
<dbReference type="Proteomes" id="UP000765509">
    <property type="component" value="Unassembled WGS sequence"/>
</dbReference>
<feature type="compositionally biased region" description="Polar residues" evidence="1">
    <location>
        <begin position="31"/>
        <end position="46"/>
    </location>
</feature>
<evidence type="ECO:0000313" key="3">
    <source>
        <dbReference type="Proteomes" id="UP000765509"/>
    </source>
</evidence>
<accession>A0A9Q3DMB3</accession>